<evidence type="ECO:0000259" key="1">
    <source>
        <dbReference type="Pfam" id="PF04366"/>
    </source>
</evidence>
<dbReference type="EMBL" id="JAEHOD010000052">
    <property type="protein sequence ID" value="KAG2435513.1"/>
    <property type="molecule type" value="Genomic_DNA"/>
</dbReference>
<dbReference type="GO" id="GO:0035091">
    <property type="term" value="F:phosphatidylinositol binding"/>
    <property type="evidence" value="ECO:0007669"/>
    <property type="project" value="TreeGrafter"/>
</dbReference>
<dbReference type="InterPro" id="IPR007461">
    <property type="entry name" value="Ysc84_actin-binding"/>
</dbReference>
<sequence>MAEPVTQPVTAQAEEHHYKPHVYSYKPVGDEATAKQLGADAAWAAELIEKLTHAGGDEAMKPGIVNACEGLAFVKASKGGLGVTMARGHGFVIRKLDQDRTGNSRWSAPVYFQVNQMGIGLSAGYETSETIIAFMSFSSVLNFVGGHSGMGTDLGLVSTEGAMCGVPAGTFGTSTHMDVQADNSNASFCYSLSHGLLANVSITGTETHPDKTLNDKLYGEATALNDVLQGRTDTFHELHTLYHKIAETGRKAIEP</sequence>
<dbReference type="InterPro" id="IPR051702">
    <property type="entry name" value="SH3_domain_YSC84-like"/>
</dbReference>
<comment type="caution">
    <text evidence="2">The sequence shown here is derived from an EMBL/GenBank/DDBJ whole genome shotgun (WGS) entry which is preliminary data.</text>
</comment>
<dbReference type="AlphaFoldDB" id="A0A835T3W5"/>
<dbReference type="PANTHER" id="PTHR15629">
    <property type="entry name" value="SH3YL1 PROTEIN"/>
    <property type="match status" value="1"/>
</dbReference>
<dbReference type="CDD" id="cd11524">
    <property type="entry name" value="SYLF"/>
    <property type="match status" value="1"/>
</dbReference>
<proteinExistence type="predicted"/>
<dbReference type="Pfam" id="PF04366">
    <property type="entry name" value="Ysc84"/>
    <property type="match status" value="1"/>
</dbReference>
<dbReference type="PANTHER" id="PTHR15629:SF2">
    <property type="entry name" value="SH3 DOMAIN-CONTAINING YSC84-LIKE PROTEIN 1"/>
    <property type="match status" value="1"/>
</dbReference>
<accession>A0A835T3W5</accession>
<gene>
    <name evidence="2" type="ORF">HYH02_011807</name>
</gene>
<reference evidence="2" key="1">
    <citation type="journal article" date="2020" name="bioRxiv">
        <title>Comparative genomics of Chlamydomonas.</title>
        <authorList>
            <person name="Craig R.J."/>
            <person name="Hasan A.R."/>
            <person name="Ness R.W."/>
            <person name="Keightley P.D."/>
        </authorList>
    </citation>
    <scope>NUCLEOTIDE SEQUENCE</scope>
    <source>
        <strain evidence="2">CCAP 11/173</strain>
    </source>
</reference>
<feature type="domain" description="Ysc84 actin-binding" evidence="1">
    <location>
        <begin position="116"/>
        <end position="246"/>
    </location>
</feature>
<evidence type="ECO:0000313" key="2">
    <source>
        <dbReference type="EMBL" id="KAG2435513.1"/>
    </source>
</evidence>
<organism evidence="2 3">
    <name type="scientific">Chlamydomonas schloesseri</name>
    <dbReference type="NCBI Taxonomy" id="2026947"/>
    <lineage>
        <taxon>Eukaryota</taxon>
        <taxon>Viridiplantae</taxon>
        <taxon>Chlorophyta</taxon>
        <taxon>core chlorophytes</taxon>
        <taxon>Chlorophyceae</taxon>
        <taxon>CS clade</taxon>
        <taxon>Chlamydomonadales</taxon>
        <taxon>Chlamydomonadaceae</taxon>
        <taxon>Chlamydomonas</taxon>
    </lineage>
</organism>
<protein>
    <recommendedName>
        <fullName evidence="1">Ysc84 actin-binding domain-containing protein</fullName>
    </recommendedName>
</protein>
<name>A0A835T3W5_9CHLO</name>
<dbReference type="OrthoDB" id="443981at2759"/>
<evidence type="ECO:0000313" key="3">
    <source>
        <dbReference type="Proteomes" id="UP000613740"/>
    </source>
</evidence>
<keyword evidence="3" id="KW-1185">Reference proteome</keyword>
<dbReference type="Proteomes" id="UP000613740">
    <property type="component" value="Unassembled WGS sequence"/>
</dbReference>